<dbReference type="EMBL" id="CQPD01000005">
    <property type="protein sequence ID" value="CNT71248.1"/>
    <property type="molecule type" value="Genomic_DNA"/>
</dbReference>
<evidence type="ECO:0000313" key="4">
    <source>
        <dbReference type="Proteomes" id="UP000042394"/>
    </source>
</evidence>
<name>A0A655C5B7_SALET</name>
<accession>A0A655C5B7</accession>
<evidence type="ECO:0000313" key="3">
    <source>
        <dbReference type="Proteomes" id="UP000041314"/>
    </source>
</evidence>
<dbReference type="Proteomes" id="UP000042394">
    <property type="component" value="Unassembled WGS sequence"/>
</dbReference>
<evidence type="ECO:0000313" key="2">
    <source>
        <dbReference type="EMBL" id="CNT96740.1"/>
    </source>
</evidence>
<dbReference type="AlphaFoldDB" id="A0A655C5B7"/>
<proteinExistence type="predicted"/>
<sequence>MIPGEEIALFRFAAGKALRQRLVVAFVQFVIAFFAQQAGNIGDMPFALPVIEGIFVVAHLKHSVEQTIILFHKASFKSARKF</sequence>
<reference evidence="3 4" key="1">
    <citation type="submission" date="2015-03" db="EMBL/GenBank/DDBJ databases">
        <authorList>
            <consortium name="Pathogen Informatics"/>
        </authorList>
    </citation>
    <scope>NUCLEOTIDE SEQUENCE [LARGE SCALE GENOMIC DNA]</scope>
    <source>
        <strain evidence="2 3">A1104</strain>
        <strain evidence="1 4">D4891</strain>
    </source>
</reference>
<organism evidence="2 3">
    <name type="scientific">Salmonella enterica subsp. enterica serovar Bovismorbificans</name>
    <dbReference type="NCBI Taxonomy" id="58097"/>
    <lineage>
        <taxon>Bacteria</taxon>
        <taxon>Pseudomonadati</taxon>
        <taxon>Pseudomonadota</taxon>
        <taxon>Gammaproteobacteria</taxon>
        <taxon>Enterobacterales</taxon>
        <taxon>Enterobacteriaceae</taxon>
        <taxon>Salmonella</taxon>
    </lineage>
</organism>
<gene>
    <name evidence="2" type="ORF">ERS008198_01555</name>
    <name evidence="1" type="ORF">ERS008207_00687</name>
</gene>
<protein>
    <submittedName>
        <fullName evidence="2">Uncharacterized protein</fullName>
    </submittedName>
</protein>
<evidence type="ECO:0000313" key="1">
    <source>
        <dbReference type="EMBL" id="CNT71248.1"/>
    </source>
</evidence>
<dbReference type="EMBL" id="CQPA01000008">
    <property type="protein sequence ID" value="CNT96740.1"/>
    <property type="molecule type" value="Genomic_DNA"/>
</dbReference>
<dbReference type="Proteomes" id="UP000041314">
    <property type="component" value="Unassembled WGS sequence"/>
</dbReference>